<accession>A0AAD1ST09</accession>
<dbReference type="EMBL" id="OW240918">
    <property type="protein sequence ID" value="CAH2306589.1"/>
    <property type="molecule type" value="Genomic_DNA"/>
</dbReference>
<reference evidence="1" key="1">
    <citation type="submission" date="2022-03" db="EMBL/GenBank/DDBJ databases">
        <authorList>
            <person name="Alioto T."/>
            <person name="Alioto T."/>
            <person name="Gomez Garrido J."/>
        </authorList>
    </citation>
    <scope>NUCLEOTIDE SEQUENCE</scope>
</reference>
<feature type="non-terminal residue" evidence="1">
    <location>
        <position position="1"/>
    </location>
</feature>
<sequence>VQTQYRMAAMEYRRRWKNVKVRGLPDDITAAEIPHLIRRLLTQLFSAKQAKLITLDGCYRFSVPLASAT</sequence>
<dbReference type="Proteomes" id="UP001295444">
    <property type="component" value="Chromosome 07"/>
</dbReference>
<evidence type="ECO:0000313" key="2">
    <source>
        <dbReference type="Proteomes" id="UP001295444"/>
    </source>
</evidence>
<organism evidence="1 2">
    <name type="scientific">Pelobates cultripes</name>
    <name type="common">Western spadefoot toad</name>
    <dbReference type="NCBI Taxonomy" id="61616"/>
    <lineage>
        <taxon>Eukaryota</taxon>
        <taxon>Metazoa</taxon>
        <taxon>Chordata</taxon>
        <taxon>Craniata</taxon>
        <taxon>Vertebrata</taxon>
        <taxon>Euteleostomi</taxon>
        <taxon>Amphibia</taxon>
        <taxon>Batrachia</taxon>
        <taxon>Anura</taxon>
        <taxon>Pelobatoidea</taxon>
        <taxon>Pelobatidae</taxon>
        <taxon>Pelobates</taxon>
    </lineage>
</organism>
<name>A0AAD1ST09_PELCU</name>
<keyword evidence="2" id="KW-1185">Reference proteome</keyword>
<protein>
    <submittedName>
        <fullName evidence="1">Uncharacterized protein</fullName>
    </submittedName>
</protein>
<gene>
    <name evidence="1" type="ORF">PECUL_23A051433</name>
</gene>
<proteinExistence type="predicted"/>
<dbReference type="AlphaFoldDB" id="A0AAD1ST09"/>
<evidence type="ECO:0000313" key="1">
    <source>
        <dbReference type="EMBL" id="CAH2306589.1"/>
    </source>
</evidence>